<protein>
    <submittedName>
        <fullName evidence="2">Uncharacterized protein</fullName>
    </submittedName>
</protein>
<evidence type="ECO:0000313" key="3">
    <source>
        <dbReference type="Proteomes" id="UP000078486"/>
    </source>
</evidence>
<sequence>MKSPLSSHYSEAIAFALETPAGIFRELYTPGLYLCTHREPTGRPQFTDKVYLEAFEKVPGGIVFLNWWAPVTRPAVRDFFAALATSRVEHVSPRPYRLGQSCDGTTSSPVFHAFRVACDALGLDADDLHRRAYPEEGDAPPDWPGRQRHAEWQGGVEWPERWDATAVARLADSLTEINNHRLRDEFETAANALFEKT</sequence>
<dbReference type="RefSeq" id="WP_068768545.1">
    <property type="nucleotide sequence ID" value="NZ_CP109796.1"/>
</dbReference>
<organism evidence="2 3">
    <name type="scientific">Termitidicoccus mucosus</name>
    <dbReference type="NCBI Taxonomy" id="1184151"/>
    <lineage>
        <taxon>Bacteria</taxon>
        <taxon>Pseudomonadati</taxon>
        <taxon>Verrucomicrobiota</taxon>
        <taxon>Opitutia</taxon>
        <taxon>Opitutales</taxon>
        <taxon>Opitutaceae</taxon>
        <taxon>Termitidicoccus</taxon>
    </lineage>
</organism>
<gene>
    <name evidence="2" type="ORF">AW736_01665</name>
</gene>
<dbReference type="AlphaFoldDB" id="A0A178IQR9"/>
<dbReference type="Proteomes" id="UP000078486">
    <property type="component" value="Unassembled WGS sequence"/>
</dbReference>
<proteinExistence type="predicted"/>
<dbReference type="EMBL" id="LRRQ01000015">
    <property type="protein sequence ID" value="OAM91775.1"/>
    <property type="molecule type" value="Genomic_DNA"/>
</dbReference>
<accession>A0A178IQR9</accession>
<keyword evidence="3" id="KW-1185">Reference proteome</keyword>
<reference evidence="2 3" key="1">
    <citation type="submission" date="2016-01" db="EMBL/GenBank/DDBJ databases">
        <title>High potential of lignocellulose degradation of a new Verrucomicrobia species.</title>
        <authorList>
            <person name="Wang Y."/>
            <person name="Shi Y."/>
            <person name="Qiu Z."/>
            <person name="Liu S."/>
            <person name="Yang H."/>
        </authorList>
    </citation>
    <scope>NUCLEOTIDE SEQUENCE [LARGE SCALE GENOMIC DNA]</scope>
    <source>
        <strain evidence="2 3">TSB47</strain>
    </source>
</reference>
<feature type="region of interest" description="Disordered" evidence="1">
    <location>
        <begin position="132"/>
        <end position="151"/>
    </location>
</feature>
<evidence type="ECO:0000256" key="1">
    <source>
        <dbReference type="SAM" id="MobiDB-lite"/>
    </source>
</evidence>
<evidence type="ECO:0000313" key="2">
    <source>
        <dbReference type="EMBL" id="OAM91775.1"/>
    </source>
</evidence>
<name>A0A178IQR9_9BACT</name>
<dbReference type="OrthoDB" id="1601096at2"/>
<dbReference type="STRING" id="1184151.AW736_01665"/>
<comment type="caution">
    <text evidence="2">The sequence shown here is derived from an EMBL/GenBank/DDBJ whole genome shotgun (WGS) entry which is preliminary data.</text>
</comment>